<reference evidence="2" key="1">
    <citation type="submission" date="2021-02" db="EMBL/GenBank/DDBJ databases">
        <authorList>
            <person name="Dougan E. K."/>
            <person name="Rhodes N."/>
            <person name="Thang M."/>
            <person name="Chan C."/>
        </authorList>
    </citation>
    <scope>NUCLEOTIDE SEQUENCE</scope>
</reference>
<proteinExistence type="predicted"/>
<gene>
    <name evidence="2" type="primary">TPK5</name>
    <name evidence="2" type="ORF">SNAT2548_LOCUS33688</name>
</gene>
<dbReference type="Proteomes" id="UP000604046">
    <property type="component" value="Unassembled WGS sequence"/>
</dbReference>
<dbReference type="EMBL" id="CAJNDS010002772">
    <property type="protein sequence ID" value="CAE7591758.1"/>
    <property type="molecule type" value="Genomic_DNA"/>
</dbReference>
<accession>A0A812V171</accession>
<protein>
    <submittedName>
        <fullName evidence="2">TPK5 protein</fullName>
    </submittedName>
</protein>
<name>A0A812V171_9DINO</name>
<feature type="region of interest" description="Disordered" evidence="1">
    <location>
        <begin position="1"/>
        <end position="22"/>
    </location>
</feature>
<keyword evidence="3" id="KW-1185">Reference proteome</keyword>
<organism evidence="2 3">
    <name type="scientific">Symbiodinium natans</name>
    <dbReference type="NCBI Taxonomy" id="878477"/>
    <lineage>
        <taxon>Eukaryota</taxon>
        <taxon>Sar</taxon>
        <taxon>Alveolata</taxon>
        <taxon>Dinophyceae</taxon>
        <taxon>Suessiales</taxon>
        <taxon>Symbiodiniaceae</taxon>
        <taxon>Symbiodinium</taxon>
    </lineage>
</organism>
<evidence type="ECO:0000313" key="2">
    <source>
        <dbReference type="EMBL" id="CAE7591758.1"/>
    </source>
</evidence>
<dbReference type="OrthoDB" id="448948at2759"/>
<evidence type="ECO:0000313" key="3">
    <source>
        <dbReference type="Proteomes" id="UP000604046"/>
    </source>
</evidence>
<evidence type="ECO:0000256" key="1">
    <source>
        <dbReference type="SAM" id="MobiDB-lite"/>
    </source>
</evidence>
<comment type="caution">
    <text evidence="2">The sequence shown here is derived from an EMBL/GenBank/DDBJ whole genome shotgun (WGS) entry which is preliminary data.</text>
</comment>
<dbReference type="AlphaFoldDB" id="A0A812V171"/>
<feature type="compositionally biased region" description="Basic and acidic residues" evidence="1">
    <location>
        <begin position="144"/>
        <end position="158"/>
    </location>
</feature>
<feature type="region of interest" description="Disordered" evidence="1">
    <location>
        <begin position="139"/>
        <end position="158"/>
    </location>
</feature>
<sequence length="158" mass="17425">MVSVAGMMDDVATPGGELGPEPQVDEWQVIDQVLSFLAQYDGSSEGPEGCDADEVMPYIDALRRAISIVQGRPELAALAEEERRSMAAQAQDALHEWRRRSQELEQVRGENKVLQAELAQGRQALEEVLNKQAELQSSVTALRADIEPRDRRPAADSL</sequence>